<dbReference type="OrthoDB" id="5799049at2759"/>
<accession>A0A2A6BU78</accession>
<reference evidence="2" key="1">
    <citation type="journal article" date="2008" name="Nat. Genet.">
        <title>The Pristionchus pacificus genome provides a unique perspective on nematode lifestyle and parasitism.</title>
        <authorList>
            <person name="Dieterich C."/>
            <person name="Clifton S.W."/>
            <person name="Schuster L.N."/>
            <person name="Chinwalla A."/>
            <person name="Delehaunty K."/>
            <person name="Dinkelacker I."/>
            <person name="Fulton L."/>
            <person name="Fulton R."/>
            <person name="Godfrey J."/>
            <person name="Minx P."/>
            <person name="Mitreva M."/>
            <person name="Roeseler W."/>
            <person name="Tian H."/>
            <person name="Witte H."/>
            <person name="Yang S.P."/>
            <person name="Wilson R.K."/>
            <person name="Sommer R.J."/>
        </authorList>
    </citation>
    <scope>NUCLEOTIDE SEQUENCE [LARGE SCALE GENOMIC DNA]</scope>
    <source>
        <strain evidence="2">PS312</strain>
    </source>
</reference>
<sequence length="732" mass="84601">MKAFRFLLPFLLNLVTADRLRYHLEHLIDRNVSACDDFYHHACSQHVDPKEFFKARVSTIFKEATQRLLPDAVKHNVRRIFLATKMSKRYAISRSISQWGMTALEEMDPPKWPTANADDTLESTINNSISDTSTMIDQLAIFLNRTAAYYHDVYSLQNKMIDGLETTLEQAFFYYAASEFCSQTKVRDEADAMDVHSAANIRVNAAFSLMPEFTRAFQCKKNDRMFIKEEQSCYIFGPKAKRGKETFLPARMRTLLLFFFLLAHATSDRLRFHLENLVDRNVSACDDFFGHVCSQTADPKEFFMSRVSKIFSETTARFAVEAIRNRSIEHDLEFAKACKNTLVCYVDDQQFYGKYIELLNQVPNYTQIQPEDSLDESISKYIADTSKIIDEFIKFEKISTLLTGMATEAINFHTRIQSRIAMIEFMKANSSFGDFEEIKNISEIMKSHIIDHIKSSEWLKSDEISAIIGEKLSERVESLQVFHDFDEIDKNGTMIQQLQLDFSGLYTAERRITGMNIDRLSNNFGLNSVFYPIEKSVMIHAPFMYRPVYYSEIIKEPIITYDVLAHELHHSLFSPAFPSLLALYGHRRECIEHHYKEACTKFNVTFCGTVQPTIVEDLCDLESVRLAHRIFHETYSKEELNKAIDGLETTLEQAFFYYAASEHCVREHDRDAIEMLNIHSSESVLVNAGFSLMPEFSKAFQCKKGDRMFVEEGKSCYVFGPKSHNEPPPPKY</sequence>
<dbReference type="InterPro" id="IPR000718">
    <property type="entry name" value="Peptidase_M13"/>
</dbReference>
<dbReference type="EnsemblMetazoa" id="PPA43393.1">
    <property type="protein sequence ID" value="PPA43393.1"/>
    <property type="gene ID" value="WBGene00281762"/>
</dbReference>
<gene>
    <name evidence="1" type="primary">WBGene00281762</name>
</gene>
<dbReference type="PANTHER" id="PTHR11733">
    <property type="entry name" value="ZINC METALLOPROTEASE FAMILY M13 NEPRILYSIN-RELATED"/>
    <property type="match status" value="1"/>
</dbReference>
<reference evidence="1" key="2">
    <citation type="submission" date="2022-06" db="UniProtKB">
        <authorList>
            <consortium name="EnsemblMetazoa"/>
        </authorList>
    </citation>
    <scope>IDENTIFICATION</scope>
    <source>
        <strain evidence="1">PS312</strain>
    </source>
</reference>
<proteinExistence type="predicted"/>
<dbReference type="SUPFAM" id="SSF55486">
    <property type="entry name" value="Metalloproteases ('zincins'), catalytic domain"/>
    <property type="match status" value="2"/>
</dbReference>
<dbReference type="AlphaFoldDB" id="A0A2A6BU78"/>
<dbReference type="Gene3D" id="3.40.390.10">
    <property type="entry name" value="Collagenase (Catalytic Domain)"/>
    <property type="match status" value="2"/>
</dbReference>
<dbReference type="GO" id="GO:0016485">
    <property type="term" value="P:protein processing"/>
    <property type="evidence" value="ECO:0000318"/>
    <property type="project" value="GO_Central"/>
</dbReference>
<dbReference type="InterPro" id="IPR024079">
    <property type="entry name" value="MetalloPept_cat_dom_sf"/>
</dbReference>
<dbReference type="PANTHER" id="PTHR11733:SF208">
    <property type="entry name" value="PEPTIDASE M13 C-TERMINAL DOMAIN-CONTAINING PROTEIN"/>
    <property type="match status" value="1"/>
</dbReference>
<dbReference type="PROSITE" id="PS51885">
    <property type="entry name" value="NEPRILYSIN"/>
    <property type="match status" value="1"/>
</dbReference>
<name>A0A2A6BU78_PRIPA</name>
<organism evidence="1 2">
    <name type="scientific">Pristionchus pacificus</name>
    <name type="common">Parasitic nematode worm</name>
    <dbReference type="NCBI Taxonomy" id="54126"/>
    <lineage>
        <taxon>Eukaryota</taxon>
        <taxon>Metazoa</taxon>
        <taxon>Ecdysozoa</taxon>
        <taxon>Nematoda</taxon>
        <taxon>Chromadorea</taxon>
        <taxon>Rhabditida</taxon>
        <taxon>Rhabditina</taxon>
        <taxon>Diplogasteromorpha</taxon>
        <taxon>Diplogasteroidea</taxon>
        <taxon>Neodiplogasteridae</taxon>
        <taxon>Pristionchus</taxon>
    </lineage>
</organism>
<accession>A0A8R1UY01</accession>
<dbReference type="GO" id="GO:0004222">
    <property type="term" value="F:metalloendopeptidase activity"/>
    <property type="evidence" value="ECO:0000318"/>
    <property type="project" value="GO_Central"/>
</dbReference>
<protein>
    <submittedName>
        <fullName evidence="1">Peptidase</fullName>
    </submittedName>
</protein>
<dbReference type="Pfam" id="PF01431">
    <property type="entry name" value="Peptidase_M13"/>
    <property type="match status" value="2"/>
</dbReference>
<evidence type="ECO:0000313" key="2">
    <source>
        <dbReference type="Proteomes" id="UP000005239"/>
    </source>
</evidence>
<keyword evidence="2" id="KW-1185">Reference proteome</keyword>
<dbReference type="InterPro" id="IPR018497">
    <property type="entry name" value="Peptidase_M13_C"/>
</dbReference>
<dbReference type="Proteomes" id="UP000005239">
    <property type="component" value="Unassembled WGS sequence"/>
</dbReference>
<dbReference type="GO" id="GO:0005886">
    <property type="term" value="C:plasma membrane"/>
    <property type="evidence" value="ECO:0000318"/>
    <property type="project" value="GO_Central"/>
</dbReference>
<evidence type="ECO:0000313" key="1">
    <source>
        <dbReference type="EnsemblMetazoa" id="PPA43393.1"/>
    </source>
</evidence>